<gene>
    <name evidence="1" type="ORF">GTW20_21225</name>
</gene>
<dbReference type="Proteomes" id="UP000467124">
    <property type="component" value="Unassembled WGS sequence"/>
</dbReference>
<comment type="caution">
    <text evidence="1">The sequence shown here is derived from an EMBL/GenBank/DDBJ whole genome shotgun (WGS) entry which is preliminary data.</text>
</comment>
<dbReference type="Pfam" id="PF02810">
    <property type="entry name" value="SEC-C"/>
    <property type="match status" value="1"/>
</dbReference>
<name>A0A7K2IXK3_9ACTN</name>
<sequence>MTEPAFSAPLDPGLVAAILDTDLPQHVIDDLAQSPDAAGEILLNAAYELRGSRPDTARRVLDLLRDRAPDADHRQYAVHMSARLLREAGRAEEADRLIEELMRPGVLGRPMAAVLADEFAEAGDLDRALYCYNVACRSLLAAPVELVEGMDPVGLLPLTGRARVRERLGLPADEHDRAVLAAGEGGPSLVDEMGRLDGTAEEGGTFEDPTARVRVVLTGEERSYYEDVERGLRESAGELRFVVRADPGEIDAHARERGLDPKDPDTLRSWARTLDADSARPVVWPPERNAACWCGSGRKYKKCCGSPAVR</sequence>
<dbReference type="EMBL" id="WWHY01000001">
    <property type="protein sequence ID" value="MYR34702.1"/>
    <property type="molecule type" value="Genomic_DNA"/>
</dbReference>
<reference evidence="1 2" key="1">
    <citation type="journal article" date="2019" name="Nat. Commun.">
        <title>The antimicrobial potential of Streptomyces from insect microbiomes.</title>
        <authorList>
            <person name="Chevrette M.G."/>
            <person name="Carlson C.M."/>
            <person name="Ortega H.E."/>
            <person name="Thomas C."/>
            <person name="Ananiev G.E."/>
            <person name="Barns K.J."/>
            <person name="Book A.J."/>
            <person name="Cagnazzo J."/>
            <person name="Carlos C."/>
            <person name="Flanigan W."/>
            <person name="Grubbs K.J."/>
            <person name="Horn H.A."/>
            <person name="Hoffmann F.M."/>
            <person name="Klassen J.L."/>
            <person name="Knack J.J."/>
            <person name="Lewin G.R."/>
            <person name="McDonald B.R."/>
            <person name="Muller L."/>
            <person name="Melo W.G.P."/>
            <person name="Pinto-Tomas A.A."/>
            <person name="Schmitz A."/>
            <person name="Wendt-Pienkowski E."/>
            <person name="Wildman S."/>
            <person name="Zhao M."/>
            <person name="Zhang F."/>
            <person name="Bugni T.S."/>
            <person name="Andes D.R."/>
            <person name="Pupo M.T."/>
            <person name="Currie C.R."/>
        </authorList>
    </citation>
    <scope>NUCLEOTIDE SEQUENCE [LARGE SCALE GENOMIC DNA]</scope>
    <source>
        <strain evidence="1 2">SID5840</strain>
    </source>
</reference>
<dbReference type="RefSeq" id="WP_161111661.1">
    <property type="nucleotide sequence ID" value="NZ_WWHY01000001.1"/>
</dbReference>
<evidence type="ECO:0008006" key="3">
    <source>
        <dbReference type="Google" id="ProtNLM"/>
    </source>
</evidence>
<evidence type="ECO:0000313" key="2">
    <source>
        <dbReference type="Proteomes" id="UP000467124"/>
    </source>
</evidence>
<organism evidence="1 2">
    <name type="scientific">Nocardiopsis alba</name>
    <dbReference type="NCBI Taxonomy" id="53437"/>
    <lineage>
        <taxon>Bacteria</taxon>
        <taxon>Bacillati</taxon>
        <taxon>Actinomycetota</taxon>
        <taxon>Actinomycetes</taxon>
        <taxon>Streptosporangiales</taxon>
        <taxon>Nocardiopsidaceae</taxon>
        <taxon>Nocardiopsis</taxon>
    </lineage>
</organism>
<dbReference type="InterPro" id="IPR004027">
    <property type="entry name" value="SEC_C_motif"/>
</dbReference>
<accession>A0A7K2IXK3</accession>
<evidence type="ECO:0000313" key="1">
    <source>
        <dbReference type="EMBL" id="MYR34702.1"/>
    </source>
</evidence>
<dbReference type="AlphaFoldDB" id="A0A7K2IXK3"/>
<proteinExistence type="predicted"/>
<dbReference type="Gene3D" id="3.10.450.50">
    <property type="match status" value="1"/>
</dbReference>
<dbReference type="SUPFAM" id="SSF103642">
    <property type="entry name" value="Sec-C motif"/>
    <property type="match status" value="1"/>
</dbReference>
<protein>
    <recommendedName>
        <fullName evidence="3">SEC-C motif family protein</fullName>
    </recommendedName>
</protein>